<evidence type="ECO:0000313" key="2">
    <source>
        <dbReference type="EMBL" id="NMN67975.1"/>
    </source>
</evidence>
<keyword evidence="1" id="KW-0732">Signal</keyword>
<protein>
    <submittedName>
        <fullName evidence="2">Beta-barrel assembly machine subunit BamE</fullName>
    </submittedName>
</protein>
<comment type="caution">
    <text evidence="2">The sequence shown here is derived from an EMBL/GenBank/DDBJ whole genome shotgun (WGS) entry which is preliminary data.</text>
</comment>
<sequence length="151" mass="17568">MIFISNCTLKNVEKHHGFNQLNKKNEKIIINLFNKNDILNLLGPPSTIGSFNQDVWIYIEYKEKKQSIFKLGKTAVDINNILILEIDNMGLLAKKTFLDKSDMNELKFSEAKTSVDYKKDKFIYNFLSSIRQKVNDPLGKRKPGDRRKKNN</sequence>
<organism evidence="2 3">
    <name type="scientific">Pelagibacter ubique</name>
    <dbReference type="NCBI Taxonomy" id="198252"/>
    <lineage>
        <taxon>Bacteria</taxon>
        <taxon>Pseudomonadati</taxon>
        <taxon>Pseudomonadota</taxon>
        <taxon>Alphaproteobacteria</taxon>
        <taxon>Candidatus Pelagibacterales</taxon>
        <taxon>Candidatus Pelagibacteraceae</taxon>
        <taxon>Candidatus Pelagibacter</taxon>
    </lineage>
</organism>
<gene>
    <name evidence="2" type="ORF">VP91_00011300</name>
</gene>
<evidence type="ECO:0000313" key="3">
    <source>
        <dbReference type="Proteomes" id="UP001166004"/>
    </source>
</evidence>
<accession>A0ABX1T1J1</accession>
<proteinExistence type="predicted"/>
<keyword evidence="3" id="KW-1185">Reference proteome</keyword>
<dbReference type="EMBL" id="LANA01000002">
    <property type="protein sequence ID" value="NMN67975.1"/>
    <property type="molecule type" value="Genomic_DNA"/>
</dbReference>
<dbReference type="InterPro" id="IPR037873">
    <property type="entry name" value="BamE-like"/>
</dbReference>
<name>A0ABX1T1J1_PELUQ</name>
<evidence type="ECO:0000256" key="1">
    <source>
        <dbReference type="ARBA" id="ARBA00022729"/>
    </source>
</evidence>
<dbReference type="Gene3D" id="3.30.1450.10">
    <property type="match status" value="1"/>
</dbReference>
<reference evidence="2 3" key="1">
    <citation type="submission" date="2019-07" db="EMBL/GenBank/DDBJ databases">
        <title>SAR11 Genome Evolution.</title>
        <authorList>
            <person name="Giovannoni S."/>
        </authorList>
    </citation>
    <scope>NUCLEOTIDE SEQUENCE [LARGE SCALE GENOMIC DNA]</scope>
    <source>
        <strain evidence="2 3">HTCC9565</strain>
    </source>
</reference>
<dbReference type="Proteomes" id="UP001166004">
    <property type="component" value="Unassembled WGS sequence"/>
</dbReference>